<dbReference type="KEGG" id="minf:MESINF_1709"/>
<dbReference type="Pfam" id="PF00293">
    <property type="entry name" value="NUDIX"/>
    <property type="match status" value="1"/>
</dbReference>
<dbReference type="InterPro" id="IPR015797">
    <property type="entry name" value="NUDIX_hydrolase-like_dom_sf"/>
</dbReference>
<evidence type="ECO:0000259" key="1">
    <source>
        <dbReference type="Pfam" id="PF00293"/>
    </source>
</evidence>
<keyword evidence="2" id="KW-0378">Hydrolase</keyword>
<dbReference type="Gene3D" id="3.90.79.10">
    <property type="entry name" value="Nucleoside Triphosphate Pyrophosphohydrolase"/>
    <property type="match status" value="1"/>
</dbReference>
<proteinExistence type="predicted"/>
<dbReference type="RefSeq" id="WP_169699330.1">
    <property type="nucleotide sequence ID" value="NZ_LS974202.1"/>
</dbReference>
<keyword evidence="3" id="KW-1185">Reference proteome</keyword>
<dbReference type="GO" id="GO:0016787">
    <property type="term" value="F:hydrolase activity"/>
    <property type="evidence" value="ECO:0007669"/>
    <property type="project" value="UniProtKB-KW"/>
</dbReference>
<evidence type="ECO:0000313" key="2">
    <source>
        <dbReference type="EMBL" id="SSC13153.1"/>
    </source>
</evidence>
<dbReference type="Proteomes" id="UP000250796">
    <property type="component" value="Chromosome MESINF"/>
</dbReference>
<feature type="domain" description="Nudix hydrolase" evidence="1">
    <location>
        <begin position="58"/>
        <end position="185"/>
    </location>
</feature>
<sequence length="190" mass="22171">MKEKVLVVDVDRLGELVTRDGLLALPLEYIKKTVELYGCFVPREEAERDESGRQIIPYVILRNEKRYLLMRRTNRQGESRLHDKYSIGVGGHINPEDGRNPWQAFERGMRREIDEEVNVDISSLEYLGILNDLSTAVSRVHIGIVYIAGVVFHGFNEKDKFTGSMVEFEELEMHREKMETWSQIVMNWLK</sequence>
<dbReference type="EMBL" id="LS974202">
    <property type="protein sequence ID" value="SSC13153.1"/>
    <property type="molecule type" value="Genomic_DNA"/>
</dbReference>
<organism evidence="2 3">
    <name type="scientific">Mesotoga infera</name>
    <dbReference type="NCBI Taxonomy" id="1236046"/>
    <lineage>
        <taxon>Bacteria</taxon>
        <taxon>Thermotogati</taxon>
        <taxon>Thermotogota</taxon>
        <taxon>Thermotogae</taxon>
        <taxon>Kosmotogales</taxon>
        <taxon>Kosmotogaceae</taxon>
        <taxon>Mesotoga</taxon>
    </lineage>
</organism>
<dbReference type="InterPro" id="IPR000086">
    <property type="entry name" value="NUDIX_hydrolase_dom"/>
</dbReference>
<gene>
    <name evidence="2" type="ORF">MESINF_1709</name>
</gene>
<reference evidence="2 3" key="1">
    <citation type="submission" date="2017-01" db="EMBL/GenBank/DDBJ databases">
        <authorList>
            <person name="Erauso G."/>
        </authorList>
    </citation>
    <scope>NUCLEOTIDE SEQUENCE [LARGE SCALE GENOMIC DNA]</scope>
    <source>
        <strain evidence="2">MESINF1</strain>
    </source>
</reference>
<protein>
    <submittedName>
        <fullName evidence="2">NUDIX hydrolase</fullName>
    </submittedName>
</protein>
<dbReference type="AlphaFoldDB" id="A0A7Z7LFH6"/>
<dbReference type="SUPFAM" id="SSF55811">
    <property type="entry name" value="Nudix"/>
    <property type="match status" value="1"/>
</dbReference>
<accession>A0A7Z7LFH6</accession>
<name>A0A7Z7LFH6_9BACT</name>
<evidence type="ECO:0000313" key="3">
    <source>
        <dbReference type="Proteomes" id="UP000250796"/>
    </source>
</evidence>